<comment type="caution">
    <text evidence="1">The sequence shown here is derived from an EMBL/GenBank/DDBJ whole genome shotgun (WGS) entry which is preliminary data.</text>
</comment>
<accession>A0AA87Z287</accession>
<protein>
    <submittedName>
        <fullName evidence="1">Uncharacterized protein</fullName>
    </submittedName>
</protein>
<organism evidence="1 2">
    <name type="scientific">Ficus carica</name>
    <name type="common">Common fig</name>
    <dbReference type="NCBI Taxonomy" id="3494"/>
    <lineage>
        <taxon>Eukaryota</taxon>
        <taxon>Viridiplantae</taxon>
        <taxon>Streptophyta</taxon>
        <taxon>Embryophyta</taxon>
        <taxon>Tracheophyta</taxon>
        <taxon>Spermatophyta</taxon>
        <taxon>Magnoliopsida</taxon>
        <taxon>eudicotyledons</taxon>
        <taxon>Gunneridae</taxon>
        <taxon>Pentapetalae</taxon>
        <taxon>rosids</taxon>
        <taxon>fabids</taxon>
        <taxon>Rosales</taxon>
        <taxon>Moraceae</taxon>
        <taxon>Ficeae</taxon>
        <taxon>Ficus</taxon>
    </lineage>
</organism>
<proteinExistence type="predicted"/>
<name>A0AA87Z287_FICCA</name>
<dbReference type="Proteomes" id="UP001187192">
    <property type="component" value="Unassembled WGS sequence"/>
</dbReference>
<reference evidence="1" key="1">
    <citation type="submission" date="2023-07" db="EMBL/GenBank/DDBJ databases">
        <title>draft genome sequence of fig (Ficus carica).</title>
        <authorList>
            <person name="Takahashi T."/>
            <person name="Nishimura K."/>
        </authorList>
    </citation>
    <scope>NUCLEOTIDE SEQUENCE</scope>
</reference>
<feature type="non-terminal residue" evidence="1">
    <location>
        <position position="1"/>
    </location>
</feature>
<keyword evidence="2" id="KW-1185">Reference proteome</keyword>
<evidence type="ECO:0000313" key="1">
    <source>
        <dbReference type="EMBL" id="GMN28147.1"/>
    </source>
</evidence>
<evidence type="ECO:0000313" key="2">
    <source>
        <dbReference type="Proteomes" id="UP001187192"/>
    </source>
</evidence>
<gene>
    <name evidence="1" type="ORF">TIFTF001_001935</name>
</gene>
<sequence length="9" mass="1063">FHWISLACS</sequence>
<dbReference type="EMBL" id="BTGU01000002">
    <property type="protein sequence ID" value="GMN28147.1"/>
    <property type="molecule type" value="Genomic_DNA"/>
</dbReference>